<evidence type="ECO:0000256" key="1">
    <source>
        <dbReference type="SAM" id="MobiDB-lite"/>
    </source>
</evidence>
<organism evidence="2 3">
    <name type="scientific">Cystobacter ferrugineus</name>
    <dbReference type="NCBI Taxonomy" id="83449"/>
    <lineage>
        <taxon>Bacteria</taxon>
        <taxon>Pseudomonadati</taxon>
        <taxon>Myxococcota</taxon>
        <taxon>Myxococcia</taxon>
        <taxon>Myxococcales</taxon>
        <taxon>Cystobacterineae</taxon>
        <taxon>Archangiaceae</taxon>
        <taxon>Cystobacter</taxon>
    </lineage>
</organism>
<dbReference type="STRING" id="83449.BON30_04115"/>
<evidence type="ECO:0000313" key="2">
    <source>
        <dbReference type="EMBL" id="OJH42394.1"/>
    </source>
</evidence>
<sequence>MLIVAVALLDAERRGPELLENLASALEGKSMLSLTQEHGPGDAPTAAIHIHLLATLRASRGAVAEERGVHLLLGLSGALREALLESTHRGITLEQGEQKRGLPDEAGRHDPSSGGGNRTRNFAHDDRMAELGGTYRVETQFPAHEPLRTVDTTREQDTGQKQVCEPPAHGSTSGRVRLQGEKGFFASAAFTHHPQRRAHPGRYS</sequence>
<gene>
    <name evidence="2" type="ORF">BON30_04115</name>
</gene>
<evidence type="ECO:0000313" key="3">
    <source>
        <dbReference type="Proteomes" id="UP000182229"/>
    </source>
</evidence>
<proteinExistence type="predicted"/>
<reference evidence="3" key="1">
    <citation type="submission" date="2016-11" db="EMBL/GenBank/DDBJ databases">
        <authorList>
            <person name="Shukria A."/>
            <person name="Stevens D.C."/>
        </authorList>
    </citation>
    <scope>NUCLEOTIDE SEQUENCE [LARGE SCALE GENOMIC DNA]</scope>
    <source>
        <strain evidence="3">Cbfe23</strain>
    </source>
</reference>
<dbReference type="Proteomes" id="UP000182229">
    <property type="component" value="Unassembled WGS sequence"/>
</dbReference>
<feature type="region of interest" description="Disordered" evidence="1">
    <location>
        <begin position="146"/>
        <end position="175"/>
    </location>
</feature>
<name>A0A1L9BJ99_9BACT</name>
<dbReference type="RefSeq" id="WP_071896485.1">
    <property type="nucleotide sequence ID" value="NZ_MPIN01000001.1"/>
</dbReference>
<comment type="caution">
    <text evidence="2">The sequence shown here is derived from an EMBL/GenBank/DDBJ whole genome shotgun (WGS) entry which is preliminary data.</text>
</comment>
<feature type="region of interest" description="Disordered" evidence="1">
    <location>
        <begin position="90"/>
        <end position="122"/>
    </location>
</feature>
<reference evidence="2 3" key="2">
    <citation type="submission" date="2016-12" db="EMBL/GenBank/DDBJ databases">
        <title>Draft Genome Sequence of Cystobacter ferrugineus Strain Cbfe23.</title>
        <authorList>
            <person name="Akbar S."/>
            <person name="Dowd S.E."/>
            <person name="Stevens D.C."/>
        </authorList>
    </citation>
    <scope>NUCLEOTIDE SEQUENCE [LARGE SCALE GENOMIC DNA]</scope>
    <source>
        <strain evidence="2 3">Cbfe23</strain>
    </source>
</reference>
<protein>
    <submittedName>
        <fullName evidence="2">Uncharacterized protein</fullName>
    </submittedName>
</protein>
<dbReference type="EMBL" id="MPIN01000001">
    <property type="protein sequence ID" value="OJH42394.1"/>
    <property type="molecule type" value="Genomic_DNA"/>
</dbReference>
<accession>A0A1L9BJ99</accession>
<feature type="compositionally biased region" description="Basic and acidic residues" evidence="1">
    <location>
        <begin position="146"/>
        <end position="158"/>
    </location>
</feature>
<feature type="compositionally biased region" description="Basic and acidic residues" evidence="1">
    <location>
        <begin position="96"/>
        <end position="111"/>
    </location>
</feature>
<dbReference type="AlphaFoldDB" id="A0A1L9BJ99"/>
<keyword evidence="3" id="KW-1185">Reference proteome</keyword>